<keyword evidence="4" id="KW-1185">Reference proteome</keyword>
<proteinExistence type="predicted"/>
<accession>A0ABS7U4C6</accession>
<feature type="compositionally biased region" description="Acidic residues" evidence="1">
    <location>
        <begin position="262"/>
        <end position="273"/>
    </location>
</feature>
<feature type="signal peptide" evidence="2">
    <location>
        <begin position="1"/>
        <end position="17"/>
    </location>
</feature>
<evidence type="ECO:0000256" key="1">
    <source>
        <dbReference type="SAM" id="MobiDB-lite"/>
    </source>
</evidence>
<organism evidence="3 4">
    <name type="scientific">Nannocystis pusilla</name>
    <dbReference type="NCBI Taxonomy" id="889268"/>
    <lineage>
        <taxon>Bacteria</taxon>
        <taxon>Pseudomonadati</taxon>
        <taxon>Myxococcota</taxon>
        <taxon>Polyangia</taxon>
        <taxon>Nannocystales</taxon>
        <taxon>Nannocystaceae</taxon>
        <taxon>Nannocystis</taxon>
    </lineage>
</organism>
<feature type="region of interest" description="Disordered" evidence="1">
    <location>
        <begin position="251"/>
        <end position="329"/>
    </location>
</feature>
<comment type="caution">
    <text evidence="3">The sequence shown here is derived from an EMBL/GenBank/DDBJ whole genome shotgun (WGS) entry which is preliminary data.</text>
</comment>
<feature type="chain" id="PRO_5045837135" description="DUF4292 domain-containing protein" evidence="2">
    <location>
        <begin position="18"/>
        <end position="329"/>
    </location>
</feature>
<feature type="compositionally biased region" description="Pro residues" evidence="1">
    <location>
        <begin position="287"/>
        <end position="297"/>
    </location>
</feature>
<evidence type="ECO:0008006" key="5">
    <source>
        <dbReference type="Google" id="ProtNLM"/>
    </source>
</evidence>
<dbReference type="PROSITE" id="PS51257">
    <property type="entry name" value="PROKAR_LIPOPROTEIN"/>
    <property type="match status" value="1"/>
</dbReference>
<dbReference type="RefSeq" id="WP_224197165.1">
    <property type="nucleotide sequence ID" value="NZ_JAIRAU010000057.1"/>
</dbReference>
<name>A0ABS7U4C6_9BACT</name>
<keyword evidence="2" id="KW-0732">Signal</keyword>
<dbReference type="Proteomes" id="UP001139031">
    <property type="component" value="Unassembled WGS sequence"/>
</dbReference>
<reference evidence="3" key="1">
    <citation type="submission" date="2021-08" db="EMBL/GenBank/DDBJ databases">
        <authorList>
            <person name="Stevens D.C."/>
        </authorList>
    </citation>
    <scope>NUCLEOTIDE SEQUENCE</scope>
    <source>
        <strain evidence="3">DSM 53165</strain>
    </source>
</reference>
<evidence type="ECO:0000256" key="2">
    <source>
        <dbReference type="SAM" id="SignalP"/>
    </source>
</evidence>
<feature type="compositionally biased region" description="Low complexity" evidence="1">
    <location>
        <begin position="298"/>
        <end position="308"/>
    </location>
</feature>
<protein>
    <recommendedName>
        <fullName evidence="5">DUF4292 domain-containing protein</fullName>
    </recommendedName>
</protein>
<evidence type="ECO:0000313" key="4">
    <source>
        <dbReference type="Proteomes" id="UP001139031"/>
    </source>
</evidence>
<dbReference type="EMBL" id="JAIRAU010000057">
    <property type="protein sequence ID" value="MBZ5715423.1"/>
    <property type="molecule type" value="Genomic_DNA"/>
</dbReference>
<sequence>MRSRLLAPIFAALLAAAATGCRPPEILPPYAAGQAPKPDELLGTAAPKISALQVPVAKIRIGRAPSGNLMFLAQKPGRFSGQIQIAGHEFVSLAFHERGYTLRNVAADNLPSGFFAGPPADCAIQRLLGVPFAAQELVSLVLGGAPVLAPPYEVVSQSWDARHGHEVLRLRAPGYEQELRFAHVDGAWWPAGGTLWQRRSDGQLARMWSLLHEELHPVDGTVLPRRTRLAGPSTRRQDLVIITYGAQTVDPDLGDSAVAQANDDDAGWEDEDTAAAPSEGEGDAPDAPAPADTPPAPSASQSPAQAEPSIPPQFTLDGAGLAPRGELCR</sequence>
<evidence type="ECO:0000313" key="3">
    <source>
        <dbReference type="EMBL" id="MBZ5715423.1"/>
    </source>
</evidence>
<gene>
    <name evidence="3" type="ORF">K7C98_39830</name>
</gene>